<keyword evidence="2" id="KW-1185">Reference proteome</keyword>
<name>A0AAV2STM1_MEGNR</name>
<protein>
    <recommendedName>
        <fullName evidence="3">Reverse transcriptase domain-containing protein</fullName>
    </recommendedName>
</protein>
<accession>A0AAV2STM1</accession>
<dbReference type="Proteomes" id="UP001497623">
    <property type="component" value="Unassembled WGS sequence"/>
</dbReference>
<comment type="caution">
    <text evidence="1">The sequence shown here is derived from an EMBL/GenBank/DDBJ whole genome shotgun (WGS) entry which is preliminary data.</text>
</comment>
<feature type="non-terminal residue" evidence="1">
    <location>
        <position position="1"/>
    </location>
</feature>
<feature type="non-terminal residue" evidence="1">
    <location>
        <position position="101"/>
    </location>
</feature>
<reference evidence="1 2" key="1">
    <citation type="submission" date="2024-05" db="EMBL/GenBank/DDBJ databases">
        <authorList>
            <person name="Wallberg A."/>
        </authorList>
    </citation>
    <scope>NUCLEOTIDE SEQUENCE [LARGE SCALE GENOMIC DNA]</scope>
</reference>
<gene>
    <name evidence="1" type="ORF">MNOR_LOCUS40288</name>
</gene>
<evidence type="ECO:0000313" key="2">
    <source>
        <dbReference type="Proteomes" id="UP001497623"/>
    </source>
</evidence>
<dbReference type="AlphaFoldDB" id="A0AAV2STM1"/>
<sequence length="101" mass="11686">KACSSGNTRIFADDTNIFFKCKNADEITTKGNEIMLQLNKWFIANKLTLNSEKSNFVIFRSKRNVITNLPEQIQFENSNIKRAMSVKYLGVILDEHLTWNI</sequence>
<evidence type="ECO:0008006" key="3">
    <source>
        <dbReference type="Google" id="ProtNLM"/>
    </source>
</evidence>
<dbReference type="EMBL" id="CAXKWB010120122">
    <property type="protein sequence ID" value="CAL4236630.1"/>
    <property type="molecule type" value="Genomic_DNA"/>
</dbReference>
<evidence type="ECO:0000313" key="1">
    <source>
        <dbReference type="EMBL" id="CAL4236630.1"/>
    </source>
</evidence>
<proteinExistence type="predicted"/>
<organism evidence="1 2">
    <name type="scientific">Meganyctiphanes norvegica</name>
    <name type="common">Northern krill</name>
    <name type="synonym">Thysanopoda norvegica</name>
    <dbReference type="NCBI Taxonomy" id="48144"/>
    <lineage>
        <taxon>Eukaryota</taxon>
        <taxon>Metazoa</taxon>
        <taxon>Ecdysozoa</taxon>
        <taxon>Arthropoda</taxon>
        <taxon>Crustacea</taxon>
        <taxon>Multicrustacea</taxon>
        <taxon>Malacostraca</taxon>
        <taxon>Eumalacostraca</taxon>
        <taxon>Eucarida</taxon>
        <taxon>Euphausiacea</taxon>
        <taxon>Euphausiidae</taxon>
        <taxon>Meganyctiphanes</taxon>
    </lineage>
</organism>